<accession>A0A916DTS5</accession>
<protein>
    <submittedName>
        <fullName evidence="1">Uncharacterized protein</fullName>
    </submittedName>
</protein>
<organism evidence="1 2">
    <name type="scientific">Aureispira anguillae</name>
    <dbReference type="NCBI Taxonomy" id="2864201"/>
    <lineage>
        <taxon>Bacteria</taxon>
        <taxon>Pseudomonadati</taxon>
        <taxon>Bacteroidota</taxon>
        <taxon>Saprospiria</taxon>
        <taxon>Saprospirales</taxon>
        <taxon>Saprospiraceae</taxon>
        <taxon>Aureispira</taxon>
    </lineage>
</organism>
<name>A0A916DTS5_9BACT</name>
<dbReference type="KEGG" id="aup:AsAng_0034810"/>
<gene>
    <name evidence="1" type="ORF">AsAng_0034810</name>
</gene>
<dbReference type="RefSeq" id="WP_264788114.1">
    <property type="nucleotide sequence ID" value="NZ_AP026867.1"/>
</dbReference>
<dbReference type="EMBL" id="AP026867">
    <property type="protein sequence ID" value="BDS12756.1"/>
    <property type="molecule type" value="Genomic_DNA"/>
</dbReference>
<reference evidence="1" key="1">
    <citation type="submission" date="2022-09" db="EMBL/GenBank/DDBJ databases">
        <title>Aureispira anguillicida sp. nov., isolated from Leptocephalus of Japanese eel Anguilla japonica.</title>
        <authorList>
            <person name="Yuasa K."/>
            <person name="Mekata T."/>
            <person name="Ikunari K."/>
        </authorList>
    </citation>
    <scope>NUCLEOTIDE SEQUENCE</scope>
    <source>
        <strain evidence="1">EL160426</strain>
    </source>
</reference>
<sequence length="81" mass="9386">MAKGEYRSDEYKPNQSIDKSVVIDLLQQRIKALKQVEHRSVIQEAKAATNELEIRINLMVQHHIYGTINELKLIIKTIESL</sequence>
<evidence type="ECO:0000313" key="2">
    <source>
        <dbReference type="Proteomes" id="UP001060919"/>
    </source>
</evidence>
<keyword evidence="2" id="KW-1185">Reference proteome</keyword>
<evidence type="ECO:0000313" key="1">
    <source>
        <dbReference type="EMBL" id="BDS12756.1"/>
    </source>
</evidence>
<dbReference type="Proteomes" id="UP001060919">
    <property type="component" value="Chromosome"/>
</dbReference>
<proteinExistence type="predicted"/>
<dbReference type="AlphaFoldDB" id="A0A916DTS5"/>